<proteinExistence type="predicted"/>
<accession>A0A1I7YSP5</accession>
<name>A0A1I7YSP5_9BILA</name>
<evidence type="ECO:0000313" key="3">
    <source>
        <dbReference type="WBParaSite" id="L893_g19099.t1"/>
    </source>
</evidence>
<dbReference type="WBParaSite" id="L893_g19099.t1">
    <property type="protein sequence ID" value="L893_g19099.t1"/>
    <property type="gene ID" value="L893_g19099"/>
</dbReference>
<dbReference type="AlphaFoldDB" id="A0A1I7YSP5"/>
<protein>
    <submittedName>
        <fullName evidence="3">Uncharacterized protein</fullName>
    </submittedName>
</protein>
<feature type="compositionally biased region" description="Polar residues" evidence="1">
    <location>
        <begin position="12"/>
        <end position="27"/>
    </location>
</feature>
<reference evidence="3" key="1">
    <citation type="submission" date="2016-11" db="UniProtKB">
        <authorList>
            <consortium name="WormBaseParasite"/>
        </authorList>
    </citation>
    <scope>IDENTIFICATION</scope>
</reference>
<evidence type="ECO:0000256" key="1">
    <source>
        <dbReference type="SAM" id="MobiDB-lite"/>
    </source>
</evidence>
<organism evidence="2 3">
    <name type="scientific">Steinernema glaseri</name>
    <dbReference type="NCBI Taxonomy" id="37863"/>
    <lineage>
        <taxon>Eukaryota</taxon>
        <taxon>Metazoa</taxon>
        <taxon>Ecdysozoa</taxon>
        <taxon>Nematoda</taxon>
        <taxon>Chromadorea</taxon>
        <taxon>Rhabditida</taxon>
        <taxon>Tylenchina</taxon>
        <taxon>Panagrolaimomorpha</taxon>
        <taxon>Strongyloidoidea</taxon>
        <taxon>Steinernematidae</taxon>
        <taxon>Steinernema</taxon>
    </lineage>
</organism>
<keyword evidence="2" id="KW-1185">Reference proteome</keyword>
<dbReference type="Proteomes" id="UP000095287">
    <property type="component" value="Unplaced"/>
</dbReference>
<evidence type="ECO:0000313" key="2">
    <source>
        <dbReference type="Proteomes" id="UP000095287"/>
    </source>
</evidence>
<feature type="region of interest" description="Disordered" evidence="1">
    <location>
        <begin position="1"/>
        <end position="61"/>
    </location>
</feature>
<sequence length="131" mass="14141">MHTLERRRSRSFPLQCTRSGFSGSLPSRKSRLPDSGASGNSLVVRDPFASRSSPPKWPPSEEELKTLLTSVSMTASGALFVTQSASRFLGPDALLATVTARSRIPSAQQRRPLAVGYAIYGCVAEGLSIFR</sequence>